<name>A0A1S7U2M4_9HYPH</name>
<organism evidence="1 2">
    <name type="scientific">Agrobacterium deltaense NCPPB 1641</name>
    <dbReference type="NCBI Taxonomy" id="1183425"/>
    <lineage>
        <taxon>Bacteria</taxon>
        <taxon>Pseudomonadati</taxon>
        <taxon>Pseudomonadota</taxon>
        <taxon>Alphaproteobacteria</taxon>
        <taxon>Hyphomicrobiales</taxon>
        <taxon>Rhizobiaceae</taxon>
        <taxon>Rhizobium/Agrobacterium group</taxon>
        <taxon>Agrobacterium</taxon>
    </lineage>
</organism>
<protein>
    <submittedName>
        <fullName evidence="1">Uncharacterized protein</fullName>
    </submittedName>
</protein>
<comment type="caution">
    <text evidence="1">The sequence shown here is derived from an EMBL/GenBank/DDBJ whole genome shotgun (WGS) entry which is preliminary data.</text>
</comment>
<reference evidence="1" key="1">
    <citation type="submission" date="2016-01" db="EMBL/GenBank/DDBJ databases">
        <authorList>
            <person name="Regsiter A."/>
            <person name="william w."/>
        </authorList>
    </citation>
    <scope>NUCLEOTIDE SEQUENCE</scope>
    <source>
        <strain evidence="1">NCPPB 1641</strain>
    </source>
</reference>
<dbReference type="AlphaFoldDB" id="A0A1S7U2M4"/>
<dbReference type="EMBL" id="FCNP01000035">
    <property type="protein sequence ID" value="CVI61011.1"/>
    <property type="molecule type" value="Genomic_DNA"/>
</dbReference>
<accession>A0A1S7U2M4</accession>
<gene>
    <name evidence="1" type="ORF">AGR7A_Lc140062</name>
</gene>
<keyword evidence="2" id="KW-1185">Reference proteome</keyword>
<evidence type="ECO:0000313" key="2">
    <source>
        <dbReference type="Proteomes" id="UP000192140"/>
    </source>
</evidence>
<dbReference type="Proteomes" id="UP000192140">
    <property type="component" value="Unassembled WGS sequence"/>
</dbReference>
<sequence length="59" mass="7058">MINVVLRIEVNQSILLLICDYLSLLLNLRTEPKQFSPRFRLVKSKFNRFFSHSLCDLFK</sequence>
<evidence type="ECO:0000313" key="1">
    <source>
        <dbReference type="EMBL" id="CVI61011.1"/>
    </source>
</evidence>
<proteinExistence type="predicted"/>